<keyword evidence="3" id="KW-1185">Reference proteome</keyword>
<protein>
    <submittedName>
        <fullName evidence="2">Uncharacterized protein</fullName>
    </submittedName>
</protein>
<evidence type="ECO:0000313" key="3">
    <source>
        <dbReference type="Proteomes" id="UP001549366"/>
    </source>
</evidence>
<comment type="caution">
    <text evidence="2">The sequence shown here is derived from an EMBL/GenBank/DDBJ whole genome shotgun (WGS) entry which is preliminary data.</text>
</comment>
<evidence type="ECO:0000256" key="1">
    <source>
        <dbReference type="SAM" id="MobiDB-lite"/>
    </source>
</evidence>
<dbReference type="RefSeq" id="WP_354011705.1">
    <property type="nucleotide sequence ID" value="NZ_JBEWTA010000003.1"/>
</dbReference>
<feature type="region of interest" description="Disordered" evidence="1">
    <location>
        <begin position="16"/>
        <end position="35"/>
    </location>
</feature>
<accession>A0ABV2SAX6</accession>
<name>A0ABV2SAX6_9GAMM</name>
<proteinExistence type="predicted"/>
<organism evidence="2 3">
    <name type="scientific">Endozoicomonas lisbonensis</name>
    <dbReference type="NCBI Taxonomy" id="3120522"/>
    <lineage>
        <taxon>Bacteria</taxon>
        <taxon>Pseudomonadati</taxon>
        <taxon>Pseudomonadota</taxon>
        <taxon>Gammaproteobacteria</taxon>
        <taxon>Oceanospirillales</taxon>
        <taxon>Endozoicomonadaceae</taxon>
        <taxon>Endozoicomonas</taxon>
    </lineage>
</organism>
<sequence length="54" mass="6112">MPILIDQLNVNARVRSETAQARKKQTTKDLSHAPVPPPVVLELLERALDAKRWP</sequence>
<gene>
    <name evidence="2" type="ORF">V5J35_000099</name>
</gene>
<evidence type="ECO:0000313" key="2">
    <source>
        <dbReference type="EMBL" id="MET4754907.1"/>
    </source>
</evidence>
<dbReference type="EMBL" id="JBEWTB010000001">
    <property type="protein sequence ID" value="MET4754907.1"/>
    <property type="molecule type" value="Genomic_DNA"/>
</dbReference>
<dbReference type="Proteomes" id="UP001549366">
    <property type="component" value="Unassembled WGS sequence"/>
</dbReference>
<reference evidence="2 3" key="1">
    <citation type="submission" date="2024-06" db="EMBL/GenBank/DDBJ databases">
        <title>Genomic Encyclopedia of Type Strains, Phase V (KMG-V): Genome sequencing to study the core and pangenomes of soil and plant-associated prokaryotes.</title>
        <authorList>
            <person name="Whitman W."/>
        </authorList>
    </citation>
    <scope>NUCLEOTIDE SEQUENCE [LARGE SCALE GENOMIC DNA]</scope>
    <source>
        <strain evidence="2 3">NE40</strain>
    </source>
</reference>